<dbReference type="Proteomes" id="UP001164305">
    <property type="component" value="Chromosome"/>
</dbReference>
<keyword evidence="5" id="KW-1185">Reference proteome</keyword>
<keyword evidence="1" id="KW-0808">Transferase</keyword>
<dbReference type="PANTHER" id="PTHR10434:SF11">
    <property type="entry name" value="1-ACYL-SN-GLYCEROL-3-PHOSPHATE ACYLTRANSFERASE"/>
    <property type="match status" value="1"/>
</dbReference>
<feature type="domain" description="Phospholipid/glycerol acyltransferase" evidence="3">
    <location>
        <begin position="36"/>
        <end position="155"/>
    </location>
</feature>
<organism evidence="4 5">
    <name type="scientific">Brachybacterium huguangmaarense</name>
    <dbReference type="NCBI Taxonomy" id="1652028"/>
    <lineage>
        <taxon>Bacteria</taxon>
        <taxon>Bacillati</taxon>
        <taxon>Actinomycetota</taxon>
        <taxon>Actinomycetes</taxon>
        <taxon>Micrococcales</taxon>
        <taxon>Dermabacteraceae</taxon>
        <taxon>Brachybacterium</taxon>
    </lineage>
</organism>
<evidence type="ECO:0000256" key="2">
    <source>
        <dbReference type="ARBA" id="ARBA00023315"/>
    </source>
</evidence>
<evidence type="ECO:0000313" key="5">
    <source>
        <dbReference type="Proteomes" id="UP001164305"/>
    </source>
</evidence>
<dbReference type="Pfam" id="PF01553">
    <property type="entry name" value="Acyltransferase"/>
    <property type="match status" value="1"/>
</dbReference>
<sequence>MPTFYTTARRAVAPLVMALWRPRVSGLENLPETGPFLVASNHLALVDSFAIPVVAPRQVRFIARADLWQKKGPVGWVMRRFFTVIGTVPVERGTLRSAKGSLDVALQVLRDGDGFGIYPEGTRSRDGRLYKGRTGAAWLAQQSGAPVIPVGLRGTEKIFAPGRRLPRRVPVSIAFGAPVDFSDIDPSLSDGVRRREMTRRIMDAIAALSGQERADSLNTPPASARD</sequence>
<evidence type="ECO:0000259" key="3">
    <source>
        <dbReference type="SMART" id="SM00563"/>
    </source>
</evidence>
<proteinExistence type="predicted"/>
<reference evidence="4" key="1">
    <citation type="submission" date="2022-10" db="EMBL/GenBank/DDBJ databases">
        <title>Whole-Genome Sequencing of Brachybacterium huguangmaarense BRM-3, Isolated from Betula schmidtii.</title>
        <authorList>
            <person name="Haam D."/>
        </authorList>
    </citation>
    <scope>NUCLEOTIDE SEQUENCE</scope>
    <source>
        <strain evidence="4">BRM-3</strain>
    </source>
</reference>
<protein>
    <submittedName>
        <fullName evidence="4">1-acyl-sn-glycerol-3-phosphate acyltransferase</fullName>
    </submittedName>
</protein>
<evidence type="ECO:0000256" key="1">
    <source>
        <dbReference type="ARBA" id="ARBA00022679"/>
    </source>
</evidence>
<accession>A0ABY6G4N5</accession>
<dbReference type="GO" id="GO:0016746">
    <property type="term" value="F:acyltransferase activity"/>
    <property type="evidence" value="ECO:0007669"/>
    <property type="project" value="UniProtKB-KW"/>
</dbReference>
<keyword evidence="2 4" id="KW-0012">Acyltransferase</keyword>
<gene>
    <name evidence="4" type="ORF">BRM3_06610</name>
</gene>
<dbReference type="RefSeq" id="WP_263595276.1">
    <property type="nucleotide sequence ID" value="NZ_CP107020.1"/>
</dbReference>
<dbReference type="SMART" id="SM00563">
    <property type="entry name" value="PlsC"/>
    <property type="match status" value="1"/>
</dbReference>
<dbReference type="EMBL" id="CP107020">
    <property type="protein sequence ID" value="UYG18072.1"/>
    <property type="molecule type" value="Genomic_DNA"/>
</dbReference>
<dbReference type="SUPFAM" id="SSF69593">
    <property type="entry name" value="Glycerol-3-phosphate (1)-acyltransferase"/>
    <property type="match status" value="1"/>
</dbReference>
<dbReference type="CDD" id="cd07989">
    <property type="entry name" value="LPLAT_AGPAT-like"/>
    <property type="match status" value="1"/>
</dbReference>
<dbReference type="PANTHER" id="PTHR10434">
    <property type="entry name" value="1-ACYL-SN-GLYCEROL-3-PHOSPHATE ACYLTRANSFERASE"/>
    <property type="match status" value="1"/>
</dbReference>
<name>A0ABY6G4N5_9MICO</name>
<dbReference type="InterPro" id="IPR002123">
    <property type="entry name" value="Plipid/glycerol_acylTrfase"/>
</dbReference>
<evidence type="ECO:0000313" key="4">
    <source>
        <dbReference type="EMBL" id="UYG18072.1"/>
    </source>
</evidence>